<proteinExistence type="inferred from homology"/>
<dbReference type="InterPro" id="IPR043129">
    <property type="entry name" value="ATPase_NBD"/>
</dbReference>
<evidence type="ECO:0000256" key="1">
    <source>
        <dbReference type="ARBA" id="ARBA00006479"/>
    </source>
</evidence>
<dbReference type="InterPro" id="IPR036390">
    <property type="entry name" value="WH_DNA-bd_sf"/>
</dbReference>
<sequence length="388" mass="40080">MKAQSEVPASPVRRERSREIKRSAVISAARQARLLSRSQLTELTGLSPATLTPLVRELIAEGYLIERGAESSRAGRPREKLEFNPRAELVAAVALQPHQARCEIADSDGSVIAHDDVPLGPDIVATICDVVPRLAGAGRPELRGVAVAVPGVTADGEVRLAPSVGVVETRSIGEGIRERLGVSVVVDNDVNLMVAGEHAAGAGSDVRDLMLLYVTDGVGAGLMLDGRVRRGASSAAGEVGFMTLDRDAHTRDGVGAFEARWSESAIARHLDDAGIDRDGAGPVTALVTAAAGEGPAAAGARAYLDEVLVAWSRLVISCACVVDPGRVLLSGAAAELDDAALARLQELVDADVPAPVEIRRGALGERAVLHGAISSALTAAGLMAVPAT</sequence>
<dbReference type="InterPro" id="IPR000600">
    <property type="entry name" value="ROK"/>
</dbReference>
<dbReference type="PANTHER" id="PTHR18964">
    <property type="entry name" value="ROK (REPRESSOR, ORF, KINASE) FAMILY"/>
    <property type="match status" value="1"/>
</dbReference>
<dbReference type="Proteomes" id="UP000295217">
    <property type="component" value="Unassembled WGS sequence"/>
</dbReference>
<name>A0A4R5AFD2_9ACTN</name>
<dbReference type="EMBL" id="SMLB01000011">
    <property type="protein sequence ID" value="TDD70080.1"/>
    <property type="molecule type" value="Genomic_DNA"/>
</dbReference>
<protein>
    <submittedName>
        <fullName evidence="2">ROK family protein</fullName>
    </submittedName>
</protein>
<comment type="similarity">
    <text evidence="1">Belongs to the ROK (NagC/XylR) family.</text>
</comment>
<gene>
    <name evidence="2" type="ORF">E1262_10990</name>
</gene>
<keyword evidence="3" id="KW-1185">Reference proteome</keyword>
<dbReference type="PANTHER" id="PTHR18964:SF149">
    <property type="entry name" value="BIFUNCTIONAL UDP-N-ACETYLGLUCOSAMINE 2-EPIMERASE_N-ACETYLMANNOSAMINE KINASE"/>
    <property type="match status" value="1"/>
</dbReference>
<dbReference type="Pfam" id="PF00480">
    <property type="entry name" value="ROK"/>
    <property type="match status" value="1"/>
</dbReference>
<dbReference type="SUPFAM" id="SSF53067">
    <property type="entry name" value="Actin-like ATPase domain"/>
    <property type="match status" value="1"/>
</dbReference>
<evidence type="ECO:0000313" key="3">
    <source>
        <dbReference type="Proteomes" id="UP000295217"/>
    </source>
</evidence>
<evidence type="ECO:0000313" key="2">
    <source>
        <dbReference type="EMBL" id="TDD70080.1"/>
    </source>
</evidence>
<comment type="caution">
    <text evidence="2">The sequence shown here is derived from an EMBL/GenBank/DDBJ whole genome shotgun (WGS) entry which is preliminary data.</text>
</comment>
<dbReference type="OrthoDB" id="37575at2"/>
<accession>A0A4R5AFD2</accession>
<organism evidence="2 3">
    <name type="scientific">Jiangella aurantiaca</name>
    <dbReference type="NCBI Taxonomy" id="2530373"/>
    <lineage>
        <taxon>Bacteria</taxon>
        <taxon>Bacillati</taxon>
        <taxon>Actinomycetota</taxon>
        <taxon>Actinomycetes</taxon>
        <taxon>Jiangellales</taxon>
        <taxon>Jiangellaceae</taxon>
        <taxon>Jiangella</taxon>
    </lineage>
</organism>
<dbReference type="AlphaFoldDB" id="A0A4R5AFD2"/>
<dbReference type="InterPro" id="IPR036388">
    <property type="entry name" value="WH-like_DNA-bd_sf"/>
</dbReference>
<dbReference type="Gene3D" id="3.30.420.40">
    <property type="match status" value="2"/>
</dbReference>
<dbReference type="Gene3D" id="1.10.10.10">
    <property type="entry name" value="Winged helix-like DNA-binding domain superfamily/Winged helix DNA-binding domain"/>
    <property type="match status" value="1"/>
</dbReference>
<reference evidence="2 3" key="1">
    <citation type="submission" date="2019-02" db="EMBL/GenBank/DDBJ databases">
        <title>Draft genome sequences of novel Actinobacteria.</title>
        <authorList>
            <person name="Sahin N."/>
            <person name="Ay H."/>
            <person name="Saygin H."/>
        </authorList>
    </citation>
    <scope>NUCLEOTIDE SEQUENCE [LARGE SCALE GENOMIC DNA]</scope>
    <source>
        <strain evidence="2 3">8K307</strain>
    </source>
</reference>
<dbReference type="SUPFAM" id="SSF46785">
    <property type="entry name" value="Winged helix' DNA-binding domain"/>
    <property type="match status" value="1"/>
</dbReference>